<comment type="subcellular location">
    <subcellularLocation>
        <location evidence="1">Nucleus</location>
    </subcellularLocation>
</comment>
<dbReference type="Gene3D" id="3.30.70.1620">
    <property type="match status" value="1"/>
</dbReference>
<dbReference type="GO" id="GO:0005524">
    <property type="term" value="F:ATP binding"/>
    <property type="evidence" value="ECO:0007669"/>
    <property type="project" value="InterPro"/>
</dbReference>
<keyword evidence="2 3" id="KW-0175">Coiled coil</keyword>
<dbReference type="Gene3D" id="1.20.1060.20">
    <property type="match status" value="1"/>
</dbReference>
<evidence type="ECO:0000256" key="1">
    <source>
        <dbReference type="ARBA" id="ARBA00004123"/>
    </source>
</evidence>
<dbReference type="Gene3D" id="3.40.50.300">
    <property type="entry name" value="P-loop containing nucleotide triphosphate hydrolases"/>
    <property type="match status" value="2"/>
</dbReference>
<dbReference type="Pfam" id="PF02463">
    <property type="entry name" value="SMC_N"/>
    <property type="match status" value="1"/>
</dbReference>
<dbReference type="RefSeq" id="XP_008612929.1">
    <property type="nucleotide sequence ID" value="XM_008614707.1"/>
</dbReference>
<dbReference type="AlphaFoldDB" id="T0QG37"/>
<dbReference type="SUPFAM" id="SSF75553">
    <property type="entry name" value="Smc hinge domain"/>
    <property type="match status" value="1"/>
</dbReference>
<keyword evidence="6" id="KW-1185">Reference proteome</keyword>
<organism evidence="5 6">
    <name type="scientific">Saprolegnia diclina (strain VS20)</name>
    <dbReference type="NCBI Taxonomy" id="1156394"/>
    <lineage>
        <taxon>Eukaryota</taxon>
        <taxon>Sar</taxon>
        <taxon>Stramenopiles</taxon>
        <taxon>Oomycota</taxon>
        <taxon>Saprolegniomycetes</taxon>
        <taxon>Saprolegniales</taxon>
        <taxon>Saprolegniaceae</taxon>
        <taxon>Saprolegnia</taxon>
    </lineage>
</organism>
<dbReference type="PIRSF" id="PIRSF005719">
    <property type="entry name" value="SMC"/>
    <property type="match status" value="1"/>
</dbReference>
<gene>
    <name evidence="5" type="ORF">SDRG_08810</name>
</gene>
<dbReference type="EMBL" id="JH767158">
    <property type="protein sequence ID" value="EQC33706.1"/>
    <property type="molecule type" value="Genomic_DNA"/>
</dbReference>
<reference evidence="5 6" key="1">
    <citation type="submission" date="2012-04" db="EMBL/GenBank/DDBJ databases">
        <title>The Genome Sequence of Saprolegnia declina VS20.</title>
        <authorList>
            <consortium name="The Broad Institute Genome Sequencing Platform"/>
            <person name="Russ C."/>
            <person name="Nusbaum C."/>
            <person name="Tyler B."/>
            <person name="van West P."/>
            <person name="Dieguez-Uribeondo J."/>
            <person name="de Bruijn I."/>
            <person name="Tripathy S."/>
            <person name="Jiang R."/>
            <person name="Young S.K."/>
            <person name="Zeng Q."/>
            <person name="Gargeya S."/>
            <person name="Fitzgerald M."/>
            <person name="Haas B."/>
            <person name="Abouelleil A."/>
            <person name="Alvarado L."/>
            <person name="Arachchi H.M."/>
            <person name="Berlin A."/>
            <person name="Chapman S.B."/>
            <person name="Goldberg J."/>
            <person name="Griggs A."/>
            <person name="Gujja S."/>
            <person name="Hansen M."/>
            <person name="Howarth C."/>
            <person name="Imamovic A."/>
            <person name="Larimer J."/>
            <person name="McCowen C."/>
            <person name="Montmayeur A."/>
            <person name="Murphy C."/>
            <person name="Neiman D."/>
            <person name="Pearson M."/>
            <person name="Priest M."/>
            <person name="Roberts A."/>
            <person name="Saif S."/>
            <person name="Shea T."/>
            <person name="Sisk P."/>
            <person name="Sykes S."/>
            <person name="Wortman J."/>
            <person name="Nusbaum C."/>
            <person name="Birren B."/>
        </authorList>
    </citation>
    <scope>NUCLEOTIDE SEQUENCE [LARGE SCALE GENOMIC DNA]</scope>
    <source>
        <strain evidence="5 6">VS20</strain>
    </source>
</reference>
<dbReference type="eggNOG" id="KOG0996">
    <property type="taxonomic scope" value="Eukaryota"/>
</dbReference>
<evidence type="ECO:0000259" key="4">
    <source>
        <dbReference type="SMART" id="SM00968"/>
    </source>
</evidence>
<evidence type="ECO:0000313" key="6">
    <source>
        <dbReference type="Proteomes" id="UP000030762"/>
    </source>
</evidence>
<dbReference type="InterPro" id="IPR003395">
    <property type="entry name" value="RecF/RecN/SMC_N"/>
</dbReference>
<dbReference type="GO" id="GO:0005634">
    <property type="term" value="C:nucleus"/>
    <property type="evidence" value="ECO:0007669"/>
    <property type="project" value="UniProtKB-SubCell"/>
</dbReference>
<dbReference type="GO" id="GO:0005694">
    <property type="term" value="C:chromosome"/>
    <property type="evidence" value="ECO:0007669"/>
    <property type="project" value="InterPro"/>
</dbReference>
<dbReference type="Pfam" id="PF06470">
    <property type="entry name" value="SMC_hinge"/>
    <property type="match status" value="1"/>
</dbReference>
<feature type="coiled-coil region" evidence="3">
    <location>
        <begin position="841"/>
        <end position="868"/>
    </location>
</feature>
<dbReference type="InParanoid" id="T0QG37"/>
<evidence type="ECO:0000313" key="5">
    <source>
        <dbReference type="EMBL" id="EQC33706.1"/>
    </source>
</evidence>
<dbReference type="InterPro" id="IPR010935">
    <property type="entry name" value="SMC_hinge"/>
</dbReference>
<sequence length="1122" mass="122669">MLAAVQTKRFKSLAGTQTVDLSALGGTSIVCVFGRNGCGKSCLVDAIAFALGAPAKQLRVMRLDELITHGATKRSTSVAATLHDGLSIRRKVVEGAGQSTYAMRTGDSAVYVACSADAVRSALQMRGINMAVQDRFIIRQANTIAVAQYTPLELLAFCEHIIGTTSYRQEIEALQGKIDGDTDALAALEAATVDLQTRQDRLQPLVDQFLEWTHAWGHLEDRQMALAAQEQDVLHTLVTHLETHESDALKRRAELTASDASDAVSEGELQGMLAQHERALGDANDRRRVLARKRTQAASKLAQVRADLVVLARDADAASTASDRVAKKLQRATASKAKCLRDVDDAEAVVSTLRAEQAELPEAADTTSSAAVVEWVERKAECRAALDRSVATLARLEAEKAALTEAQDLSQRAVASTIKALHEAALHQTYVAKNLAAAQERLSLAQNELINSDTTLRTLEHERWQVQEAAHEASSDGFRRAVAVLQRQLGGDAVYGVLCDLATVDPCHAAAVNSVLQRHLKVVVVRSRDVGLAIVAHFRTNRLGRVTCAIVDEVAGSCADDAPDAVCRLVACDDAVRPIFHKYCQSWSVVATSEEALAHPRTKNANYVTRDGNLFRSDGEIRVTARNGASAWRIQSSAERAPVASDPPLQKELCRLAGLVNAARKTRSVLEASQISMLADVQQLDSALTTAKTSVTTLERTLEGRRADVLRHEMQLTRLGQLLNVALVDRDRWTQALRQLDAKICMAAPDHALIERRHACATRLLQAERHQEHVVSELEALPRCIAALEAQQVLWSDKSSAIASRKATLLDRLEALTVAMDEAEACCAAQRTAAEASRSALAATRAEMDCLAQRRKTLNQELSRVRASVAQIRVDMDTYRHRLGPCADREASMTFLEAKESWADVVATRTRLYETRRLLEQEKATMSKEVLIEAAAVRHELMDTEERAKNLAQAIATTLKARNHLMHQRYVTLTDALATLNVHLPEMYRSLCEDGDCYLGFSLDTTTLFGEGITFHCKPDEQQWRPFGSLSGGQQVLCALSLLLSFQASFVCPVFICDEIDAALDTYNVERLGKLLVAAAAKTQFIVVSHRAEMWNQAHALVGVYSVGREGSAILPCRFPAP</sequence>
<dbReference type="OMA" id="ASAWRIQ"/>
<dbReference type="InterPro" id="IPR024704">
    <property type="entry name" value="SMC"/>
</dbReference>
<dbReference type="SMART" id="SM00968">
    <property type="entry name" value="SMC_hinge"/>
    <property type="match status" value="1"/>
</dbReference>
<dbReference type="STRING" id="1156394.T0QG37"/>
<accession>T0QG37</accession>
<dbReference type="SUPFAM" id="SSF52540">
    <property type="entry name" value="P-loop containing nucleoside triphosphate hydrolases"/>
    <property type="match status" value="1"/>
</dbReference>
<feature type="domain" description="SMC hinge" evidence="4">
    <location>
        <begin position="492"/>
        <end position="600"/>
    </location>
</feature>
<protein>
    <recommendedName>
        <fullName evidence="4">SMC hinge domain-containing protein</fullName>
    </recommendedName>
</protein>
<dbReference type="GO" id="GO:0051276">
    <property type="term" value="P:chromosome organization"/>
    <property type="evidence" value="ECO:0007669"/>
    <property type="project" value="InterPro"/>
</dbReference>
<dbReference type="InterPro" id="IPR027417">
    <property type="entry name" value="P-loop_NTPase"/>
</dbReference>
<evidence type="ECO:0000256" key="3">
    <source>
        <dbReference type="SAM" id="Coils"/>
    </source>
</evidence>
<dbReference type="OrthoDB" id="552327at2759"/>
<dbReference type="VEuPathDB" id="FungiDB:SDRG_08810"/>
<dbReference type="GO" id="GO:0016887">
    <property type="term" value="F:ATP hydrolysis activity"/>
    <property type="evidence" value="ECO:0007669"/>
    <property type="project" value="InterPro"/>
</dbReference>
<name>T0QG37_SAPDV</name>
<dbReference type="InterPro" id="IPR036277">
    <property type="entry name" value="SMC_hinge_sf"/>
</dbReference>
<evidence type="ECO:0000256" key="2">
    <source>
        <dbReference type="ARBA" id="ARBA00023054"/>
    </source>
</evidence>
<feature type="coiled-coil region" evidence="3">
    <location>
        <begin position="379"/>
        <end position="413"/>
    </location>
</feature>
<dbReference type="Proteomes" id="UP000030762">
    <property type="component" value="Unassembled WGS sequence"/>
</dbReference>
<proteinExistence type="predicted"/>
<dbReference type="PANTHER" id="PTHR18937">
    <property type="entry name" value="STRUCTURAL MAINTENANCE OF CHROMOSOMES SMC FAMILY MEMBER"/>
    <property type="match status" value="1"/>
</dbReference>
<dbReference type="GeneID" id="19949537"/>